<evidence type="ECO:0000259" key="3">
    <source>
        <dbReference type="PROSITE" id="PS50102"/>
    </source>
</evidence>
<gene>
    <name evidence="4" type="ORF">RhiirA4_474386</name>
</gene>
<dbReference type="AlphaFoldDB" id="A0A2I1H8B6"/>
<dbReference type="GO" id="GO:0003723">
    <property type="term" value="F:RNA binding"/>
    <property type="evidence" value="ECO:0007669"/>
    <property type="project" value="UniProtKB-UniRule"/>
</dbReference>
<comment type="caution">
    <text evidence="4">The sequence shown here is derived from an EMBL/GenBank/DDBJ whole genome shotgun (WGS) entry which is preliminary data.</text>
</comment>
<reference evidence="4 5" key="1">
    <citation type="submission" date="2015-10" db="EMBL/GenBank/DDBJ databases">
        <title>Genome analyses suggest a sexual origin of heterokaryosis in a supposedly ancient asexual fungus.</title>
        <authorList>
            <person name="Ropars J."/>
            <person name="Sedzielewska K."/>
            <person name="Noel J."/>
            <person name="Charron P."/>
            <person name="Farinelli L."/>
            <person name="Marton T."/>
            <person name="Kruger M."/>
            <person name="Pelin A."/>
            <person name="Brachmann A."/>
            <person name="Corradi N."/>
        </authorList>
    </citation>
    <scope>NUCLEOTIDE SEQUENCE [LARGE SCALE GENOMIC DNA]</scope>
    <source>
        <strain evidence="4 5">A4</strain>
    </source>
</reference>
<keyword evidence="1" id="KW-0694">RNA-binding</keyword>
<organism evidence="4 5">
    <name type="scientific">Rhizophagus irregularis</name>
    <dbReference type="NCBI Taxonomy" id="588596"/>
    <lineage>
        <taxon>Eukaryota</taxon>
        <taxon>Fungi</taxon>
        <taxon>Fungi incertae sedis</taxon>
        <taxon>Mucoromycota</taxon>
        <taxon>Glomeromycotina</taxon>
        <taxon>Glomeromycetes</taxon>
        <taxon>Glomerales</taxon>
        <taxon>Glomeraceae</taxon>
        <taxon>Rhizophagus</taxon>
    </lineage>
</organism>
<accession>A0A2I1H8B6</accession>
<name>A0A2I1H8B6_9GLOM</name>
<dbReference type="PROSITE" id="PS50102">
    <property type="entry name" value="RRM"/>
    <property type="match status" value="1"/>
</dbReference>
<evidence type="ECO:0000313" key="5">
    <source>
        <dbReference type="Proteomes" id="UP000234323"/>
    </source>
</evidence>
<feature type="region of interest" description="Disordered" evidence="2">
    <location>
        <begin position="320"/>
        <end position="348"/>
    </location>
</feature>
<dbReference type="InterPro" id="IPR035979">
    <property type="entry name" value="RBD_domain_sf"/>
</dbReference>
<feature type="compositionally biased region" description="Polar residues" evidence="2">
    <location>
        <begin position="320"/>
        <end position="345"/>
    </location>
</feature>
<dbReference type="Gene3D" id="3.30.70.330">
    <property type="match status" value="1"/>
</dbReference>
<evidence type="ECO:0000313" key="4">
    <source>
        <dbReference type="EMBL" id="PKY55129.1"/>
    </source>
</evidence>
<proteinExistence type="predicted"/>
<dbReference type="InterPro" id="IPR000504">
    <property type="entry name" value="RRM_dom"/>
</dbReference>
<dbReference type="Proteomes" id="UP000234323">
    <property type="component" value="Unassembled WGS sequence"/>
</dbReference>
<evidence type="ECO:0000256" key="1">
    <source>
        <dbReference type="PROSITE-ProRule" id="PRU00176"/>
    </source>
</evidence>
<dbReference type="CDD" id="cd00590">
    <property type="entry name" value="RRM_SF"/>
    <property type="match status" value="1"/>
</dbReference>
<keyword evidence="5" id="KW-1185">Reference proteome</keyword>
<evidence type="ECO:0000256" key="2">
    <source>
        <dbReference type="SAM" id="MobiDB-lite"/>
    </source>
</evidence>
<dbReference type="EMBL" id="LLXI01001782">
    <property type="protein sequence ID" value="PKY55129.1"/>
    <property type="molecule type" value="Genomic_DNA"/>
</dbReference>
<protein>
    <recommendedName>
        <fullName evidence="3">RRM domain-containing protein</fullName>
    </recommendedName>
</protein>
<feature type="domain" description="RRM" evidence="3">
    <location>
        <begin position="176"/>
        <end position="267"/>
    </location>
</feature>
<sequence>MEVEPTTTITTTTTATTSGPVSGLVSTVPSGLPVNKVTVITNPKLLMLLPNNDKGKTVAFDVPARQPSPDGNAAAIKSSPSRFHAAAYLRDAPAAFKEKFTTNRTMCDEVDRALSCYSSYGFRVCCEGSGDNKRILVSFFVQDDHSTCVQSPCTDLLDLVFTPYSPAEARRSDEEKSLFVTDIPLFLNETQIRQAFSRYGHVVKCKLTMRNHYYNAHIQFSDANSRDSRREHVAILAGIPKNIKEADLFEIASQVNAKAVNIPLSYNSYKPKPYAYFNFASYENLEAAKELTIAFRRKGLSWHSLNEARELCHNKDNVKNVNQQDSIPNLNSDSTLPPPSGNKSSIPPDVIKEIRNQILGISQQLRALDERVEALEYSITDHESMINYDDPSPPIEESSYQPELYTQQDCGWNNEPYYNAKNNSFSPEHNGSNPSIMDNSPDASFSALPSLLEDMFIYQVEWT</sequence>
<dbReference type="VEuPathDB" id="FungiDB:RhiirA1_401929"/>
<dbReference type="SUPFAM" id="SSF54928">
    <property type="entry name" value="RNA-binding domain, RBD"/>
    <property type="match status" value="2"/>
</dbReference>
<dbReference type="InterPro" id="IPR012677">
    <property type="entry name" value="Nucleotide-bd_a/b_plait_sf"/>
</dbReference>